<dbReference type="InterPro" id="IPR022655">
    <property type="entry name" value="DUF1553"/>
</dbReference>
<evidence type="ECO:0000259" key="1">
    <source>
        <dbReference type="SMART" id="SM00635"/>
    </source>
</evidence>
<accession>A0A3B1D3P5</accession>
<protein>
    <submittedName>
        <fullName evidence="2">Similar to surface protein</fullName>
    </submittedName>
</protein>
<dbReference type="PANTHER" id="PTHR35889:SF3">
    <property type="entry name" value="F-BOX DOMAIN-CONTAINING PROTEIN"/>
    <property type="match status" value="1"/>
</dbReference>
<dbReference type="Gene3D" id="2.60.40.1080">
    <property type="match status" value="2"/>
</dbReference>
<dbReference type="AlphaFoldDB" id="A0A3B1D3P5"/>
<name>A0A3B1D3P5_9ZZZZ</name>
<dbReference type="InterPro" id="IPR011444">
    <property type="entry name" value="DUF1549"/>
</dbReference>
<proteinExistence type="predicted"/>
<dbReference type="Pfam" id="PF07587">
    <property type="entry name" value="PSD1"/>
    <property type="match status" value="1"/>
</dbReference>
<dbReference type="EMBL" id="UOGL01000124">
    <property type="protein sequence ID" value="VAX37476.1"/>
    <property type="molecule type" value="Genomic_DNA"/>
</dbReference>
<feature type="domain" description="BIG2" evidence="1">
    <location>
        <begin position="227"/>
        <end position="308"/>
    </location>
</feature>
<dbReference type="InterPro" id="IPR003343">
    <property type="entry name" value="Big_2"/>
</dbReference>
<dbReference type="Pfam" id="PF07583">
    <property type="entry name" value="PSCyt2"/>
    <property type="match status" value="1"/>
</dbReference>
<dbReference type="SUPFAM" id="SSF49373">
    <property type="entry name" value="Invasin/intimin cell-adhesion fragments"/>
    <property type="match status" value="1"/>
</dbReference>
<feature type="domain" description="BIG2" evidence="1">
    <location>
        <begin position="30"/>
        <end position="108"/>
    </location>
</feature>
<gene>
    <name evidence="2" type="ORF">MNBD_PLANCTO02-2242</name>
</gene>
<dbReference type="InterPro" id="IPR008964">
    <property type="entry name" value="Invasin/intimin_cell_adhesion"/>
</dbReference>
<organism evidence="2">
    <name type="scientific">hydrothermal vent metagenome</name>
    <dbReference type="NCBI Taxonomy" id="652676"/>
    <lineage>
        <taxon>unclassified sequences</taxon>
        <taxon>metagenomes</taxon>
        <taxon>ecological metagenomes</taxon>
    </lineage>
</organism>
<evidence type="ECO:0000313" key="2">
    <source>
        <dbReference type="EMBL" id="VAX37476.1"/>
    </source>
</evidence>
<dbReference type="SMART" id="SM00635">
    <property type="entry name" value="BID_2"/>
    <property type="match status" value="2"/>
</dbReference>
<sequence length="822" mass="92874">MNFYCVHRNFMRVTLFICSFLFLLTGAVNGAERLSAVPSKVTLAGNFDQTQLLIQNKKGEDFTSRAVYQSSYTKIATINENGHIIPQANGATIITVKVKGHSTIKIPVQVTGVESKPKVGFDLQVRPVLTKLRCNMGGCHSAQFGQAEFKLTVFGYDRKADYDNIVRNKAGRRVNFIEPEKSLFLMKPTMQVSHGGGKRLTVDSQAYKILLEWIRSGAATPNVKTPHVTKVAVTPNQRVATVGAKQQLRVVATYSDGKQKDVTSLAQYDAMDDAVLKTDETGLVEVIGKGQAIVMVRYEEEADIATFVIPYGQQAELVGWKNNNFVDKLAAKKFRELGIEPSPLCDDATFLRRAFLDAIGTLPTIEVTKEFLASKDPKKREKLIDQLLGLTGDSKKDIYNDQYAAYWTLKWSDLIRNQSGIVGEQGMWAFHNWMKESFRVNKPHDKFVYEIVTAKGSIYSNGPANFYRINTKTSDLAEATSQLFMGVRLTCAQCHHHPFQKVGEDDYYKFAAFFSRVKTKKSEEFGIFGKESVVVVKSTGEVRHKRTGKVMKPAPLEGKEVDHPFDRRIPLAKWLTSPQNEYFAKSMVNRYVSYLLGRGLAEPVDDMRQTNPPTNVALMDALAKSFIADKFDIKKLMRRIMVSRLYQLSSQPTLENKSDSKFYSHYKVKRLPAEVLLDAVDKSTNVPTKFKNLPLGTHAIALPDSKYPNYFLKTFGKPKRASVCECERVPDENLSQALHTLNGDILTYKLSNRKSRVATLFKAKKKPDEILNELYLSTLCRYPTKAELKVSHQYLSAEKYSQATYEDLHWALLNSKQFLFIR</sequence>
<dbReference type="PANTHER" id="PTHR35889">
    <property type="entry name" value="CYCLOINULO-OLIGOSACCHARIDE FRUCTANOTRANSFERASE-RELATED"/>
    <property type="match status" value="1"/>
</dbReference>
<reference evidence="2" key="1">
    <citation type="submission" date="2018-06" db="EMBL/GenBank/DDBJ databases">
        <authorList>
            <person name="Zhirakovskaya E."/>
        </authorList>
    </citation>
    <scope>NUCLEOTIDE SEQUENCE</scope>
</reference>